<sequence>MILDTPIEQATNEFPTSNQQKESLESQRIKDLEQQLANKTRELEEMQKKYESIINEQKLELKRLKDENQKLQKNKEIEIFDIDSIQNYETIEDIGQGSYGKVVKVGMKSIYALKTMNNFNMNQDEYQQLIMNALDHPNILRTFKIFIKKETNTVSILSEYCGMNLNDAIKNKSLSKAQLVSSIYQIAEGMKYLHSQNIIHCNLKPTNIFIGLDGRIKIGDFGMSKLMKIKNDDTMFFMSPEVINNEGFYTDKVDVYSFGSLIFFILSEGSIHSKGEYAMSAFSDFIQQMMQKCWSMNPKERPNFISICEELLSNIDKLLPLTENEFLEIKELIHQYQKQPSI</sequence>
<protein>
    <recommendedName>
        <fullName evidence="3">Protein kinase domain-containing protein</fullName>
    </recommendedName>
</protein>
<name>A0ABR2I5M5_9EUKA</name>
<accession>A0ABR2I5M5</accession>
<dbReference type="InterPro" id="IPR011009">
    <property type="entry name" value="Kinase-like_dom_sf"/>
</dbReference>
<dbReference type="InterPro" id="IPR017441">
    <property type="entry name" value="Protein_kinase_ATP_BS"/>
</dbReference>
<dbReference type="EMBL" id="JAPFFF010000020">
    <property type="protein sequence ID" value="KAK8857756.1"/>
    <property type="molecule type" value="Genomic_DNA"/>
</dbReference>
<feature type="region of interest" description="Disordered" evidence="2">
    <location>
        <begin position="1"/>
        <end position="28"/>
    </location>
</feature>
<evidence type="ECO:0000259" key="3">
    <source>
        <dbReference type="PROSITE" id="PS50011"/>
    </source>
</evidence>
<dbReference type="InterPro" id="IPR050167">
    <property type="entry name" value="Ser_Thr_protein_kinase"/>
</dbReference>
<proteinExistence type="predicted"/>
<dbReference type="Pfam" id="PF00069">
    <property type="entry name" value="Pkinase"/>
    <property type="match status" value="1"/>
</dbReference>
<evidence type="ECO:0000313" key="5">
    <source>
        <dbReference type="Proteomes" id="UP001470230"/>
    </source>
</evidence>
<dbReference type="PANTHER" id="PTHR23257:SF958">
    <property type="entry name" value="SERINE_THREONINE-PROTEIN KINASE WNK4"/>
    <property type="match status" value="1"/>
</dbReference>
<organism evidence="4 5">
    <name type="scientific">Tritrichomonas musculus</name>
    <dbReference type="NCBI Taxonomy" id="1915356"/>
    <lineage>
        <taxon>Eukaryota</taxon>
        <taxon>Metamonada</taxon>
        <taxon>Parabasalia</taxon>
        <taxon>Tritrichomonadida</taxon>
        <taxon>Tritrichomonadidae</taxon>
        <taxon>Tritrichomonas</taxon>
    </lineage>
</organism>
<dbReference type="InterPro" id="IPR000719">
    <property type="entry name" value="Prot_kinase_dom"/>
</dbReference>
<evidence type="ECO:0000256" key="2">
    <source>
        <dbReference type="SAM" id="MobiDB-lite"/>
    </source>
</evidence>
<comment type="caution">
    <text evidence="4">The sequence shown here is derived from an EMBL/GenBank/DDBJ whole genome shotgun (WGS) entry which is preliminary data.</text>
</comment>
<dbReference type="Gene3D" id="1.10.510.10">
    <property type="entry name" value="Transferase(Phosphotransferase) domain 1"/>
    <property type="match status" value="1"/>
</dbReference>
<feature type="binding site" evidence="1">
    <location>
        <position position="114"/>
    </location>
    <ligand>
        <name>ATP</name>
        <dbReference type="ChEBI" id="CHEBI:30616"/>
    </ligand>
</feature>
<feature type="compositionally biased region" description="Polar residues" evidence="2">
    <location>
        <begin position="8"/>
        <end position="21"/>
    </location>
</feature>
<keyword evidence="5" id="KW-1185">Reference proteome</keyword>
<keyword evidence="1" id="KW-0547">Nucleotide-binding</keyword>
<reference evidence="4 5" key="1">
    <citation type="submission" date="2024-04" db="EMBL/GenBank/DDBJ databases">
        <title>Tritrichomonas musculus Genome.</title>
        <authorList>
            <person name="Alves-Ferreira E."/>
            <person name="Grigg M."/>
            <person name="Lorenzi H."/>
            <person name="Galac M."/>
        </authorList>
    </citation>
    <scope>NUCLEOTIDE SEQUENCE [LARGE SCALE GENOMIC DNA]</scope>
    <source>
        <strain evidence="4 5">EAF2021</strain>
    </source>
</reference>
<keyword evidence="1" id="KW-0067">ATP-binding</keyword>
<dbReference type="PANTHER" id="PTHR23257">
    <property type="entry name" value="SERINE-THREONINE PROTEIN KINASE"/>
    <property type="match status" value="1"/>
</dbReference>
<dbReference type="PROSITE" id="PS00107">
    <property type="entry name" value="PROTEIN_KINASE_ATP"/>
    <property type="match status" value="1"/>
</dbReference>
<gene>
    <name evidence="4" type="ORF">M9Y10_016166</name>
</gene>
<dbReference type="Proteomes" id="UP001470230">
    <property type="component" value="Unassembled WGS sequence"/>
</dbReference>
<feature type="domain" description="Protein kinase" evidence="3">
    <location>
        <begin position="88"/>
        <end position="327"/>
    </location>
</feature>
<evidence type="ECO:0000256" key="1">
    <source>
        <dbReference type="PROSITE-ProRule" id="PRU10141"/>
    </source>
</evidence>
<dbReference type="SUPFAM" id="SSF56112">
    <property type="entry name" value="Protein kinase-like (PK-like)"/>
    <property type="match status" value="1"/>
</dbReference>
<evidence type="ECO:0000313" key="4">
    <source>
        <dbReference type="EMBL" id="KAK8857756.1"/>
    </source>
</evidence>
<dbReference type="PROSITE" id="PS50011">
    <property type="entry name" value="PROTEIN_KINASE_DOM"/>
    <property type="match status" value="1"/>
</dbReference>